<dbReference type="eggNOG" id="KOG4661">
    <property type="taxonomic scope" value="Eukaryota"/>
</dbReference>
<evidence type="ECO:0000256" key="3">
    <source>
        <dbReference type="ARBA" id="ARBA00023242"/>
    </source>
</evidence>
<keyword evidence="5" id="KW-1185">Reference proteome</keyword>
<dbReference type="InterPro" id="IPR051738">
    <property type="entry name" value="SAF_Modulators"/>
</dbReference>
<name>T1IEV4_RHOPR</name>
<dbReference type="GO" id="GO:0003723">
    <property type="term" value="F:RNA binding"/>
    <property type="evidence" value="ECO:0007669"/>
    <property type="project" value="UniProtKB-KW"/>
</dbReference>
<dbReference type="STRING" id="13249.T1IEV4"/>
<evidence type="ECO:0000313" key="5">
    <source>
        <dbReference type="Proteomes" id="UP000015103"/>
    </source>
</evidence>
<dbReference type="PANTHER" id="PTHR15683">
    <property type="entry name" value="SCAFFOLD ATTACHMENT FACTOR B-RELATED"/>
    <property type="match status" value="1"/>
</dbReference>
<dbReference type="HOGENOM" id="CLU_2690884_0_0_1"/>
<evidence type="ECO:0000256" key="2">
    <source>
        <dbReference type="ARBA" id="ARBA00022884"/>
    </source>
</evidence>
<dbReference type="EnsemblMetazoa" id="RPRC014823-RA">
    <property type="protein sequence ID" value="RPRC014823-PA"/>
    <property type="gene ID" value="RPRC014823"/>
</dbReference>
<dbReference type="InterPro" id="IPR036361">
    <property type="entry name" value="SAP_dom_sf"/>
</dbReference>
<dbReference type="InterPro" id="IPR003034">
    <property type="entry name" value="SAP_dom"/>
</dbReference>
<dbReference type="Proteomes" id="UP000015103">
    <property type="component" value="Unassembled WGS sequence"/>
</dbReference>
<evidence type="ECO:0000256" key="1">
    <source>
        <dbReference type="ARBA" id="ARBA00004123"/>
    </source>
</evidence>
<dbReference type="Pfam" id="PF02037">
    <property type="entry name" value="SAP"/>
    <property type="match status" value="1"/>
</dbReference>
<keyword evidence="2" id="KW-0694">RNA-binding</keyword>
<organism evidence="4 5">
    <name type="scientific">Rhodnius prolixus</name>
    <name type="common">Triatomid bug</name>
    <dbReference type="NCBI Taxonomy" id="13249"/>
    <lineage>
        <taxon>Eukaryota</taxon>
        <taxon>Metazoa</taxon>
        <taxon>Ecdysozoa</taxon>
        <taxon>Arthropoda</taxon>
        <taxon>Hexapoda</taxon>
        <taxon>Insecta</taxon>
        <taxon>Pterygota</taxon>
        <taxon>Neoptera</taxon>
        <taxon>Paraneoptera</taxon>
        <taxon>Hemiptera</taxon>
        <taxon>Heteroptera</taxon>
        <taxon>Panheteroptera</taxon>
        <taxon>Cimicomorpha</taxon>
        <taxon>Reduviidae</taxon>
        <taxon>Triatominae</taxon>
        <taxon>Rhodnius</taxon>
    </lineage>
</organism>
<evidence type="ECO:0000313" key="4">
    <source>
        <dbReference type="EnsemblMetazoa" id="RPRC014823-PA"/>
    </source>
</evidence>
<dbReference type="GO" id="GO:0050684">
    <property type="term" value="P:regulation of mRNA processing"/>
    <property type="evidence" value="ECO:0007669"/>
    <property type="project" value="TreeGrafter"/>
</dbReference>
<sequence>MAELEQKKLSELRVVDLKVELEKRDIDVTGVKAVLVKKLSKALTDEGHDPDKYLFTVDSKGGTPVKKTPHETLH</sequence>
<dbReference type="OMA" id="GHDPDKY"/>
<dbReference type="VEuPathDB" id="VectorBase:RPRC014823"/>
<dbReference type="InParanoid" id="T1IEV4"/>
<dbReference type="PANTHER" id="PTHR15683:SF8">
    <property type="entry name" value="SCAFFOLD ATTACHMENT FACTOR B, ISOFORM B"/>
    <property type="match status" value="1"/>
</dbReference>
<dbReference type="GO" id="GO:0043565">
    <property type="term" value="F:sequence-specific DNA binding"/>
    <property type="evidence" value="ECO:0007669"/>
    <property type="project" value="TreeGrafter"/>
</dbReference>
<reference evidence="4" key="1">
    <citation type="submission" date="2015-05" db="UniProtKB">
        <authorList>
            <consortium name="EnsemblMetazoa"/>
        </authorList>
    </citation>
    <scope>IDENTIFICATION</scope>
</reference>
<dbReference type="AlphaFoldDB" id="T1IEV4"/>
<dbReference type="SUPFAM" id="SSF68906">
    <property type="entry name" value="SAP domain"/>
    <property type="match status" value="1"/>
</dbReference>
<keyword evidence="3" id="KW-0539">Nucleus</keyword>
<dbReference type="GO" id="GO:0006357">
    <property type="term" value="P:regulation of transcription by RNA polymerase II"/>
    <property type="evidence" value="ECO:0007669"/>
    <property type="project" value="TreeGrafter"/>
</dbReference>
<dbReference type="SMART" id="SM00513">
    <property type="entry name" value="SAP"/>
    <property type="match status" value="1"/>
</dbReference>
<dbReference type="EMBL" id="ACPB03002283">
    <property type="status" value="NOT_ANNOTATED_CDS"/>
    <property type="molecule type" value="Genomic_DNA"/>
</dbReference>
<protein>
    <submittedName>
        <fullName evidence="4">SAP domain-containing protein</fullName>
    </submittedName>
</protein>
<dbReference type="PROSITE" id="PS50800">
    <property type="entry name" value="SAP"/>
    <property type="match status" value="1"/>
</dbReference>
<comment type="subcellular location">
    <subcellularLocation>
        <location evidence="1">Nucleus</location>
    </subcellularLocation>
</comment>
<proteinExistence type="predicted"/>
<accession>T1IEV4</accession>
<dbReference type="GO" id="GO:0005634">
    <property type="term" value="C:nucleus"/>
    <property type="evidence" value="ECO:0007669"/>
    <property type="project" value="UniProtKB-SubCell"/>
</dbReference>
<dbReference type="Gene3D" id="1.10.720.30">
    <property type="entry name" value="SAP domain"/>
    <property type="match status" value="1"/>
</dbReference>